<evidence type="ECO:0000256" key="5">
    <source>
        <dbReference type="SAM" id="MobiDB-lite"/>
    </source>
</evidence>
<comment type="caution">
    <text evidence="7">The sequence shown here is derived from an EMBL/GenBank/DDBJ whole genome shotgun (WGS) entry which is preliminary data.</text>
</comment>
<organism evidence="7 8">
    <name type="scientific">Scandinavium goeteborgense</name>
    <dbReference type="NCBI Taxonomy" id="1851514"/>
    <lineage>
        <taxon>Bacteria</taxon>
        <taxon>Pseudomonadati</taxon>
        <taxon>Pseudomonadota</taxon>
        <taxon>Gammaproteobacteria</taxon>
        <taxon>Enterobacterales</taxon>
        <taxon>Enterobacteriaceae</taxon>
        <taxon>Scandinavium</taxon>
    </lineage>
</organism>
<feature type="non-terminal residue" evidence="7">
    <location>
        <position position="1"/>
    </location>
</feature>
<reference evidence="7 8" key="1">
    <citation type="submission" date="2019-03" db="EMBL/GenBank/DDBJ databases">
        <title>Genomic analyses of the natural microbiome of Caenorhabditis elegans.</title>
        <authorList>
            <person name="Samuel B."/>
        </authorList>
    </citation>
    <scope>NUCLEOTIDE SEQUENCE [LARGE SCALE GENOMIC DNA]</scope>
    <source>
        <strain evidence="7 8">BIGb0156</strain>
    </source>
</reference>
<dbReference type="AlphaFoldDB" id="A0A4R6DMM6"/>
<keyword evidence="8" id="KW-1185">Reference proteome</keyword>
<evidence type="ECO:0000256" key="4">
    <source>
        <dbReference type="ARBA" id="ARBA00023026"/>
    </source>
</evidence>
<gene>
    <name evidence="7" type="ORF">EC847_1451</name>
</gene>
<dbReference type="EMBL" id="SNVX01000045">
    <property type="protein sequence ID" value="TDN46141.1"/>
    <property type="molecule type" value="Genomic_DNA"/>
</dbReference>
<proteinExistence type="predicted"/>
<evidence type="ECO:0000256" key="1">
    <source>
        <dbReference type="ARBA" id="ARBA00004219"/>
    </source>
</evidence>
<evidence type="ECO:0000256" key="2">
    <source>
        <dbReference type="ARBA" id="ARBA00022656"/>
    </source>
</evidence>
<dbReference type="GO" id="GO:0090729">
    <property type="term" value="F:toxin activity"/>
    <property type="evidence" value="ECO:0007669"/>
    <property type="project" value="UniProtKB-KW"/>
</dbReference>
<dbReference type="InterPro" id="IPR006914">
    <property type="entry name" value="VENN_dom"/>
</dbReference>
<name>A0A4R6DMM6_SCAGO</name>
<feature type="domain" description="VENN motif-containing" evidence="6">
    <location>
        <begin position="81"/>
        <end position="131"/>
    </location>
</feature>
<sequence length="254" mass="25535">GGNIGGALAGASAPELANIIGHHAGIDDNDEAKAVAHAILGGVTAALQGNSAAAGAAGGATGELIAGAIAKVLYPDVKDLSTLSEDQKQTLSTLASISSGMAGGIAGGDVSGAAAGASAGKNAVENNALSKDKIFDINPMLKIGIEDANGDPLKGGGGIGKGSNGSMLGQNGVQTASKTIWKGTGKERIDVENPNPGQRPGQLHYQDNKGNKYLYDPQTNSFPDAPKSVNNLLNEPSFKKSIDKGMFQYLGEKK</sequence>
<feature type="region of interest" description="Disordered" evidence="5">
    <location>
        <begin position="187"/>
        <end position="212"/>
    </location>
</feature>
<keyword evidence="3" id="KW-1266">Target cell cytoplasm</keyword>
<evidence type="ECO:0000259" key="6">
    <source>
        <dbReference type="Pfam" id="PF04829"/>
    </source>
</evidence>
<keyword evidence="2" id="KW-0800">Toxin</keyword>
<dbReference type="Pfam" id="PF04829">
    <property type="entry name" value="PT-VENN"/>
    <property type="match status" value="1"/>
</dbReference>
<evidence type="ECO:0000256" key="3">
    <source>
        <dbReference type="ARBA" id="ARBA00022913"/>
    </source>
</evidence>
<dbReference type="Proteomes" id="UP000295530">
    <property type="component" value="Unassembled WGS sequence"/>
</dbReference>
<comment type="subcellular location">
    <subcellularLocation>
        <location evidence="1">Target cell</location>
        <location evidence="1">Target cell cytoplasm</location>
    </subcellularLocation>
</comment>
<keyword evidence="4" id="KW-0843">Virulence</keyword>
<evidence type="ECO:0000313" key="7">
    <source>
        <dbReference type="EMBL" id="TDN46141.1"/>
    </source>
</evidence>
<evidence type="ECO:0000313" key="8">
    <source>
        <dbReference type="Proteomes" id="UP000295530"/>
    </source>
</evidence>
<accession>A0A4R6DMM6</accession>
<protein>
    <submittedName>
        <fullName evidence="7">VENN motif-containing pre-toxin protein</fullName>
    </submittedName>
</protein>